<dbReference type="InterPro" id="IPR003425">
    <property type="entry name" value="CCB3/YggT"/>
</dbReference>
<feature type="transmembrane region" description="Helical" evidence="1">
    <location>
        <begin position="6"/>
        <end position="25"/>
    </location>
</feature>
<gene>
    <name evidence="2" type="ORF">ACFQQL_09620</name>
</gene>
<comment type="caution">
    <text evidence="2">The sequence shown here is derived from an EMBL/GenBank/DDBJ whole genome shotgun (WGS) entry which is preliminary data.</text>
</comment>
<dbReference type="Pfam" id="PF02325">
    <property type="entry name" value="CCB3_YggT"/>
    <property type="match status" value="1"/>
</dbReference>
<evidence type="ECO:0000256" key="1">
    <source>
        <dbReference type="SAM" id="Phobius"/>
    </source>
</evidence>
<reference evidence="3" key="1">
    <citation type="journal article" date="2019" name="Int. J. Syst. Evol. Microbiol.">
        <title>The Global Catalogue of Microorganisms (GCM) 10K type strain sequencing project: providing services to taxonomists for standard genome sequencing and annotation.</title>
        <authorList>
            <consortium name="The Broad Institute Genomics Platform"/>
            <consortium name="The Broad Institute Genome Sequencing Center for Infectious Disease"/>
            <person name="Wu L."/>
            <person name="Ma J."/>
        </authorList>
    </citation>
    <scope>NUCLEOTIDE SEQUENCE [LARGE SCALE GENOMIC DNA]</scope>
    <source>
        <strain evidence="3">JCM 1490</strain>
    </source>
</reference>
<feature type="transmembrane region" description="Helical" evidence="1">
    <location>
        <begin position="76"/>
        <end position="99"/>
    </location>
</feature>
<keyword evidence="3" id="KW-1185">Reference proteome</keyword>
<keyword evidence="1" id="KW-1133">Transmembrane helix</keyword>
<evidence type="ECO:0000313" key="2">
    <source>
        <dbReference type="EMBL" id="MFC7405365.1"/>
    </source>
</evidence>
<proteinExistence type="predicted"/>
<keyword evidence="1" id="KW-0472">Membrane</keyword>
<organism evidence="2 3">
    <name type="scientific">Georgenia alba</name>
    <dbReference type="NCBI Taxonomy" id="2233858"/>
    <lineage>
        <taxon>Bacteria</taxon>
        <taxon>Bacillati</taxon>
        <taxon>Actinomycetota</taxon>
        <taxon>Actinomycetes</taxon>
        <taxon>Micrococcales</taxon>
        <taxon>Bogoriellaceae</taxon>
        <taxon>Georgenia</taxon>
    </lineage>
</organism>
<dbReference type="Proteomes" id="UP001596455">
    <property type="component" value="Unassembled WGS sequence"/>
</dbReference>
<evidence type="ECO:0000313" key="3">
    <source>
        <dbReference type="Proteomes" id="UP001596455"/>
    </source>
</evidence>
<protein>
    <submittedName>
        <fullName evidence="2">YggT family protein</fullName>
    </submittedName>
</protein>
<keyword evidence="1" id="KW-0812">Transmembrane</keyword>
<dbReference type="RefSeq" id="WP_382393626.1">
    <property type="nucleotide sequence ID" value="NZ_JBHTCQ010000001.1"/>
</dbReference>
<dbReference type="EMBL" id="JBHTCQ010000001">
    <property type="protein sequence ID" value="MFC7405365.1"/>
    <property type="molecule type" value="Genomic_DNA"/>
</dbReference>
<name>A0ABW2Q770_9MICO</name>
<sequence>MDLVFTLLSLLVQIYIYVLLVRLVFDWIQVFARTWRPRGVVLVLANAIYGLTDPPLRFLRRWIKPLPLGQIQLDLSFLVLFLALIFLQAWILPLLYGLLTGPVG</sequence>
<accession>A0ABW2Q770</accession>